<dbReference type="PANTHER" id="PTHR33928">
    <property type="entry name" value="POLYGALACTURONASE QRT3"/>
    <property type="match status" value="1"/>
</dbReference>
<dbReference type="FunFam" id="2.160.20.10:FF:000049">
    <property type="entry name" value="Putative exo-beta-1,3-glucanase"/>
    <property type="match status" value="1"/>
</dbReference>
<dbReference type="InterPro" id="IPR012334">
    <property type="entry name" value="Pectin_lyas_fold"/>
</dbReference>
<dbReference type="AlphaFoldDB" id="A0A559M6S4"/>
<dbReference type="Pfam" id="PF12708">
    <property type="entry name" value="Pect-lyase_RHGA_epim"/>
    <property type="match status" value="2"/>
</dbReference>
<evidence type="ECO:0000256" key="1">
    <source>
        <dbReference type="SAM" id="MobiDB-lite"/>
    </source>
</evidence>
<evidence type="ECO:0000259" key="3">
    <source>
        <dbReference type="Pfam" id="PF12708"/>
    </source>
</evidence>
<dbReference type="EMBL" id="QGML01001623">
    <property type="protein sequence ID" value="TVY88644.1"/>
    <property type="molecule type" value="Genomic_DNA"/>
</dbReference>
<comment type="caution">
    <text evidence="4">The sequence shown here is derived from an EMBL/GenBank/DDBJ whole genome shotgun (WGS) entry which is preliminary data.</text>
</comment>
<dbReference type="CDD" id="cd23668">
    <property type="entry name" value="GH55_beta13glucanase-like"/>
    <property type="match status" value="1"/>
</dbReference>
<dbReference type="Gene3D" id="2.160.20.10">
    <property type="entry name" value="Single-stranded right-handed beta-helix, Pectin lyase-like"/>
    <property type="match status" value="2"/>
</dbReference>
<dbReference type="SUPFAM" id="SSF51126">
    <property type="entry name" value="Pectin lyase-like"/>
    <property type="match status" value="2"/>
</dbReference>
<dbReference type="GO" id="GO:0004650">
    <property type="term" value="F:polygalacturonase activity"/>
    <property type="evidence" value="ECO:0007669"/>
    <property type="project" value="InterPro"/>
</dbReference>
<protein>
    <submittedName>
        <fullName evidence="4">Glucan 1,3-beta-glucosidase</fullName>
    </submittedName>
</protein>
<sequence length="805" mass="86125">MKLFDLIAIAAALSVTTAKVHHHHHLARAEDLGLNSNTTRPAVFWREAMTHNGRPGYLNSDDAALYSVWRDVRNTTFAGGVVGDGISDDSGAIQAAINYGTGEVLYFRNGTAAQTTVPAIVYIPGGNYLINSSLQLPVQTMLVGDPLNPPVLIADPSLGTDAIVYVYDSDFEYITTTQFFQGLRNLVFDTTRAPANQSANGINLPGSQANSVINCHFIMTVGSQHLGIQMYGPDGAGGSGTILGDLTFYGGGLINVTHVFTATFQGLQFKNCSLAIDSSSSTGSLSLLDSSCSHTTNVVNTRTSSTGDYALVIENFKSDNCGSTVVDASDGSALLPGSVAGTWVMGPVFDSKSGTNSSSNGTTTSSSVGPFANSTSGASNNNGTGTNNTTRGVYIRNTRPTLLTNDEGDYFTMQMPQYENYDVSQVSNVKSDFGAVGDGKTDDTIAIQAALIANACNKITFIPQGTYLIYQTIVVPPGSRVVGEVWSVLNAAGPVFSDALNPQVMLRVGSSGDVGVAQFSDLLFSVSGVLPGAILVEVNMAGTKKGDVGFWNTHFRVGGWVGSGDMRRRCQADDTSNCKAAFLMMHLTETSSAYLENVWGWTADHDLDGGPSVSAATGRGLLVSAKKGTWLTGTSFEHNALYQYQLVDAENVYIGMQQTETPYWQGPGSPNLAPDPWTPDATYSDPTFSNCGTNAQCNMAWTMRVVGGKNIFAYNSAFWVFFNHWAPGNYGGSVDQTLTGQFACATVEADPQDLFWFNIDTRVCDYIVFDNNRTQTRQVNAPGSWEGKQQRIFLNLEHIRSRRGS</sequence>
<feature type="domain" description="Rhamnogalacturonase A/B/Epimerase-like pectate lyase" evidence="3">
    <location>
        <begin position="428"/>
        <end position="485"/>
    </location>
</feature>
<evidence type="ECO:0000313" key="5">
    <source>
        <dbReference type="Proteomes" id="UP000315522"/>
    </source>
</evidence>
<evidence type="ECO:0000313" key="4">
    <source>
        <dbReference type="EMBL" id="TVY88644.1"/>
    </source>
</evidence>
<feature type="domain" description="Rhamnogalacturonase A/B/Epimerase-like pectate lyase" evidence="3">
    <location>
        <begin position="80"/>
        <end position="289"/>
    </location>
</feature>
<name>A0A559M6S4_9HELO</name>
<dbReference type="InterPro" id="IPR011050">
    <property type="entry name" value="Pectin_lyase_fold/virulence"/>
</dbReference>
<dbReference type="PANTHER" id="PTHR33928:SF2">
    <property type="entry name" value="PECTATE LYASE SUPERFAMILY PROTEIN DOMAIN-CONTAINING PROTEIN-RELATED"/>
    <property type="match status" value="1"/>
</dbReference>
<feature type="chain" id="PRO_5021818348" evidence="2">
    <location>
        <begin position="19"/>
        <end position="805"/>
    </location>
</feature>
<proteinExistence type="predicted"/>
<dbReference type="Proteomes" id="UP000315522">
    <property type="component" value="Unassembled WGS sequence"/>
</dbReference>
<dbReference type="InterPro" id="IPR039279">
    <property type="entry name" value="QRT3-like"/>
</dbReference>
<keyword evidence="2" id="KW-0732">Signal</keyword>
<feature type="compositionally biased region" description="Low complexity" evidence="1">
    <location>
        <begin position="353"/>
        <end position="390"/>
    </location>
</feature>
<organism evidence="4 5">
    <name type="scientific">Lachnellula willkommii</name>
    <dbReference type="NCBI Taxonomy" id="215461"/>
    <lineage>
        <taxon>Eukaryota</taxon>
        <taxon>Fungi</taxon>
        <taxon>Dikarya</taxon>
        <taxon>Ascomycota</taxon>
        <taxon>Pezizomycotina</taxon>
        <taxon>Leotiomycetes</taxon>
        <taxon>Helotiales</taxon>
        <taxon>Lachnaceae</taxon>
        <taxon>Lachnellula</taxon>
    </lineage>
</organism>
<evidence type="ECO:0000256" key="2">
    <source>
        <dbReference type="SAM" id="SignalP"/>
    </source>
</evidence>
<accession>A0A559M6S4</accession>
<reference evidence="4 5" key="1">
    <citation type="submission" date="2018-05" db="EMBL/GenBank/DDBJ databases">
        <title>Genome sequencing and assembly of the regulated plant pathogen Lachnellula willkommii and related sister species for the development of diagnostic species identification markers.</title>
        <authorList>
            <person name="Giroux E."/>
            <person name="Bilodeau G."/>
        </authorList>
    </citation>
    <scope>NUCLEOTIDE SEQUENCE [LARGE SCALE GENOMIC DNA]</scope>
    <source>
        <strain evidence="4 5">CBS 172.35</strain>
    </source>
</reference>
<keyword evidence="5" id="KW-1185">Reference proteome</keyword>
<feature type="signal peptide" evidence="2">
    <location>
        <begin position="1"/>
        <end position="18"/>
    </location>
</feature>
<dbReference type="InterPro" id="IPR024535">
    <property type="entry name" value="RHGA/B-epi-like_pectate_lyase"/>
</dbReference>
<gene>
    <name evidence="4" type="primary">EXG1_2</name>
    <name evidence="4" type="ORF">LAWI1_G004081</name>
</gene>
<feature type="region of interest" description="Disordered" evidence="1">
    <location>
        <begin position="352"/>
        <end position="392"/>
    </location>
</feature>